<comment type="caution">
    <text evidence="1">The sequence shown here is derived from an EMBL/GenBank/DDBJ whole genome shotgun (WGS) entry which is preliminary data.</text>
</comment>
<protein>
    <submittedName>
        <fullName evidence="1">Uncharacterized protein</fullName>
    </submittedName>
</protein>
<evidence type="ECO:0000313" key="2">
    <source>
        <dbReference type="Proteomes" id="UP000191500"/>
    </source>
</evidence>
<gene>
    <name evidence="1" type="ORF">PENCOP_c007G04775</name>
</gene>
<accession>A0A1V6ULP9</accession>
<dbReference type="AlphaFoldDB" id="A0A1V6ULP9"/>
<dbReference type="Proteomes" id="UP000191500">
    <property type="component" value="Unassembled WGS sequence"/>
</dbReference>
<sequence>MPYFSTATALWWGPSS</sequence>
<evidence type="ECO:0000313" key="1">
    <source>
        <dbReference type="EMBL" id="OQE39149.1"/>
    </source>
</evidence>
<proteinExistence type="predicted"/>
<dbReference type="EMBL" id="MDDG01000007">
    <property type="protein sequence ID" value="OQE39149.1"/>
    <property type="molecule type" value="Genomic_DNA"/>
</dbReference>
<keyword evidence="2" id="KW-1185">Reference proteome</keyword>
<organism evidence="1 2">
    <name type="scientific">Penicillium coprophilum</name>
    <dbReference type="NCBI Taxonomy" id="36646"/>
    <lineage>
        <taxon>Eukaryota</taxon>
        <taxon>Fungi</taxon>
        <taxon>Dikarya</taxon>
        <taxon>Ascomycota</taxon>
        <taxon>Pezizomycotina</taxon>
        <taxon>Eurotiomycetes</taxon>
        <taxon>Eurotiomycetidae</taxon>
        <taxon>Eurotiales</taxon>
        <taxon>Aspergillaceae</taxon>
        <taxon>Penicillium</taxon>
    </lineage>
</organism>
<reference evidence="2" key="1">
    <citation type="journal article" date="2017" name="Nat. Microbiol.">
        <title>Global analysis of biosynthetic gene clusters reveals vast potential of secondary metabolite production in Penicillium species.</title>
        <authorList>
            <person name="Nielsen J.C."/>
            <person name="Grijseels S."/>
            <person name="Prigent S."/>
            <person name="Ji B."/>
            <person name="Dainat J."/>
            <person name="Nielsen K.F."/>
            <person name="Frisvad J.C."/>
            <person name="Workman M."/>
            <person name="Nielsen J."/>
        </authorList>
    </citation>
    <scope>NUCLEOTIDE SEQUENCE [LARGE SCALE GENOMIC DNA]</scope>
    <source>
        <strain evidence="2">IBT 31321</strain>
    </source>
</reference>
<name>A0A1V6ULP9_9EURO</name>